<dbReference type="AlphaFoldDB" id="A0A558CH44"/>
<keyword evidence="7" id="KW-0032">Aminotransferase</keyword>
<dbReference type="GO" id="GO:0003677">
    <property type="term" value="F:DNA binding"/>
    <property type="evidence" value="ECO:0007669"/>
    <property type="project" value="UniProtKB-KW"/>
</dbReference>
<dbReference type="SMART" id="SM00345">
    <property type="entry name" value="HTH_GNTR"/>
    <property type="match status" value="1"/>
</dbReference>
<dbReference type="Gene3D" id="1.10.10.10">
    <property type="entry name" value="Winged helix-like DNA-binding domain superfamily/Winged helix DNA-binding domain"/>
    <property type="match status" value="1"/>
</dbReference>
<evidence type="ECO:0000256" key="5">
    <source>
        <dbReference type="ARBA" id="ARBA00023163"/>
    </source>
</evidence>
<dbReference type="PROSITE" id="PS50949">
    <property type="entry name" value="HTH_GNTR"/>
    <property type="match status" value="1"/>
</dbReference>
<protein>
    <submittedName>
        <fullName evidence="7">PLP-dependent aminotransferase family protein</fullName>
    </submittedName>
</protein>
<dbReference type="GO" id="GO:0003700">
    <property type="term" value="F:DNA-binding transcription factor activity"/>
    <property type="evidence" value="ECO:0007669"/>
    <property type="project" value="InterPro"/>
</dbReference>
<proteinExistence type="inferred from homology"/>
<dbReference type="GO" id="GO:0030170">
    <property type="term" value="F:pyridoxal phosphate binding"/>
    <property type="evidence" value="ECO:0007669"/>
    <property type="project" value="InterPro"/>
</dbReference>
<dbReference type="InterPro" id="IPR004839">
    <property type="entry name" value="Aminotransferase_I/II_large"/>
</dbReference>
<dbReference type="Pfam" id="PF00155">
    <property type="entry name" value="Aminotran_1_2"/>
    <property type="match status" value="1"/>
</dbReference>
<sequence length="511" mass="57164">MALLKDPNMYNYMGPKECRLMLLELDGDGPLYLQIYRAMKLQILAGHLSEGAKLPASRILANQLSVSRNVVMLGYDQLKAEGYVIGHKGGGTRVVDCLPDERLDTVDQARNNARKESAAPKLSAQATISLAYWQGRARLSPQGNTPLSYDFRYGDIEVDQQSKKQWRRLTARLFNNDVHQYGSPQGETYLREKIAEYVNRNRGCQCSPEQIAIVNGSQQALDIIARLFISPGDKVIVEEPGYLAAKAVFQAAGASVIPMAVDQDGMQVESLSQQRSKARLLYVTPSHQFPTGSILSLSRRLALLEWAEKAEGFIIEDDYDSEFRFEGRPIAALQGLDKSSRTLYIGTFSKVLFPALRIGYVILPPDLVEPFIALRWHSDRHTGTHQQRVLAEFIAAGFYERHLRRMRKRYESRRRLLIASLQASLGSQIELHGTNAGLHLMVVFKDRSLLEKETEILSTAWSAGLGIYPASPLYQLPPERLGLLFGYSGIEDAAIQPGIALLKQVIEPFLS</sequence>
<dbReference type="SUPFAM" id="SSF46785">
    <property type="entry name" value="Winged helix' DNA-binding domain"/>
    <property type="match status" value="1"/>
</dbReference>
<dbReference type="InterPro" id="IPR000524">
    <property type="entry name" value="Tscrpt_reg_HTH_GntR"/>
</dbReference>
<dbReference type="InterPro" id="IPR036388">
    <property type="entry name" value="WH-like_DNA-bd_sf"/>
</dbReference>
<evidence type="ECO:0000256" key="3">
    <source>
        <dbReference type="ARBA" id="ARBA00023015"/>
    </source>
</evidence>
<keyword evidence="7" id="KW-0808">Transferase</keyword>
<dbReference type="PANTHER" id="PTHR46577:SF1">
    <property type="entry name" value="HTH-TYPE TRANSCRIPTIONAL REGULATORY PROTEIN GABR"/>
    <property type="match status" value="1"/>
</dbReference>
<evidence type="ECO:0000256" key="2">
    <source>
        <dbReference type="ARBA" id="ARBA00022898"/>
    </source>
</evidence>
<name>A0A558CH44_9GAMM</name>
<accession>A0A558CH44</accession>
<dbReference type="Pfam" id="PF00392">
    <property type="entry name" value="GntR"/>
    <property type="match status" value="1"/>
</dbReference>
<dbReference type="GO" id="GO:0008483">
    <property type="term" value="F:transaminase activity"/>
    <property type="evidence" value="ECO:0007669"/>
    <property type="project" value="UniProtKB-KW"/>
</dbReference>
<evidence type="ECO:0000313" key="7">
    <source>
        <dbReference type="EMBL" id="TVT48093.1"/>
    </source>
</evidence>
<evidence type="ECO:0000256" key="1">
    <source>
        <dbReference type="ARBA" id="ARBA00005384"/>
    </source>
</evidence>
<dbReference type="Gene3D" id="3.40.640.10">
    <property type="entry name" value="Type I PLP-dependent aspartate aminotransferase-like (Major domain)"/>
    <property type="match status" value="1"/>
</dbReference>
<keyword evidence="4" id="KW-0238">DNA-binding</keyword>
<evidence type="ECO:0000313" key="8">
    <source>
        <dbReference type="Proteomes" id="UP000317355"/>
    </source>
</evidence>
<dbReference type="InterPro" id="IPR015424">
    <property type="entry name" value="PyrdxlP-dep_Trfase"/>
</dbReference>
<dbReference type="InterPro" id="IPR015421">
    <property type="entry name" value="PyrdxlP-dep_Trfase_major"/>
</dbReference>
<evidence type="ECO:0000259" key="6">
    <source>
        <dbReference type="PROSITE" id="PS50949"/>
    </source>
</evidence>
<comment type="similarity">
    <text evidence="1">In the C-terminal section; belongs to the class-I pyridoxal-phosphate-dependent aminotransferase family.</text>
</comment>
<organism evidence="7 8">
    <name type="scientific">Sedimenticola thiotaurini</name>
    <dbReference type="NCBI Taxonomy" id="1543721"/>
    <lineage>
        <taxon>Bacteria</taxon>
        <taxon>Pseudomonadati</taxon>
        <taxon>Pseudomonadota</taxon>
        <taxon>Gammaproteobacteria</taxon>
        <taxon>Chromatiales</taxon>
        <taxon>Sedimenticolaceae</taxon>
        <taxon>Sedimenticola</taxon>
    </lineage>
</organism>
<dbReference type="InterPro" id="IPR051446">
    <property type="entry name" value="HTH_trans_reg/aminotransferase"/>
</dbReference>
<comment type="caution">
    <text evidence="7">The sequence shown here is derived from an EMBL/GenBank/DDBJ whole genome shotgun (WGS) entry which is preliminary data.</text>
</comment>
<dbReference type="EMBL" id="VMRY01000141">
    <property type="protein sequence ID" value="TVT48093.1"/>
    <property type="molecule type" value="Genomic_DNA"/>
</dbReference>
<gene>
    <name evidence="7" type="ORF">FHK82_17840</name>
</gene>
<evidence type="ECO:0000256" key="4">
    <source>
        <dbReference type="ARBA" id="ARBA00023125"/>
    </source>
</evidence>
<dbReference type="Proteomes" id="UP000317355">
    <property type="component" value="Unassembled WGS sequence"/>
</dbReference>
<feature type="domain" description="HTH gntR-type" evidence="6">
    <location>
        <begin position="29"/>
        <end position="97"/>
    </location>
</feature>
<dbReference type="CDD" id="cd00609">
    <property type="entry name" value="AAT_like"/>
    <property type="match status" value="1"/>
</dbReference>
<dbReference type="PANTHER" id="PTHR46577">
    <property type="entry name" value="HTH-TYPE TRANSCRIPTIONAL REGULATORY PROTEIN GABR"/>
    <property type="match status" value="1"/>
</dbReference>
<keyword evidence="2" id="KW-0663">Pyridoxal phosphate</keyword>
<dbReference type="SUPFAM" id="SSF53383">
    <property type="entry name" value="PLP-dependent transferases"/>
    <property type="match status" value="1"/>
</dbReference>
<reference evidence="7 8" key="1">
    <citation type="submission" date="2019-07" db="EMBL/GenBank/DDBJ databases">
        <title>The pathways for chlorine oxyanion respiration interact through the shared metabolite chlorate.</title>
        <authorList>
            <person name="Barnum T.P."/>
            <person name="Cheng Y."/>
            <person name="Hill K.A."/>
            <person name="Lucas L.N."/>
            <person name="Carlson H.K."/>
            <person name="Coates J.D."/>
        </authorList>
    </citation>
    <scope>NUCLEOTIDE SEQUENCE [LARGE SCALE GENOMIC DNA]</scope>
    <source>
        <strain evidence="7">BK-3</strain>
    </source>
</reference>
<dbReference type="CDD" id="cd07377">
    <property type="entry name" value="WHTH_GntR"/>
    <property type="match status" value="1"/>
</dbReference>
<keyword evidence="3" id="KW-0805">Transcription regulation</keyword>
<dbReference type="InterPro" id="IPR036390">
    <property type="entry name" value="WH_DNA-bd_sf"/>
</dbReference>
<keyword evidence="5" id="KW-0804">Transcription</keyword>